<reference evidence="2" key="1">
    <citation type="submission" date="2020-04" db="EMBL/GenBank/DDBJ databases">
        <authorList>
            <person name="Brown S."/>
        </authorList>
    </citation>
    <scope>NUCLEOTIDE SEQUENCE</scope>
    <source>
        <strain evidence="2">DJ015</strain>
    </source>
</reference>
<proteinExistence type="predicted"/>
<evidence type="ECO:0000313" key="3">
    <source>
        <dbReference type="Proteomes" id="UP001194098"/>
    </source>
</evidence>
<comment type="caution">
    <text evidence="2">The sequence shown here is derived from an EMBL/GenBank/DDBJ whole genome shotgun (WGS) entry which is preliminary data.</text>
</comment>
<organism evidence="2 3">
    <name type="scientific">Clostridium beijerinckii</name>
    <name type="common">Clostridium MP</name>
    <dbReference type="NCBI Taxonomy" id="1520"/>
    <lineage>
        <taxon>Bacteria</taxon>
        <taxon>Bacillati</taxon>
        <taxon>Bacillota</taxon>
        <taxon>Clostridia</taxon>
        <taxon>Eubacteriales</taxon>
        <taxon>Clostridiaceae</taxon>
        <taxon>Clostridium</taxon>
    </lineage>
</organism>
<evidence type="ECO:0000256" key="1">
    <source>
        <dbReference type="SAM" id="MobiDB-lite"/>
    </source>
</evidence>
<name>A0AAW3W5R6_CLOBE</name>
<feature type="region of interest" description="Disordered" evidence="1">
    <location>
        <begin position="664"/>
        <end position="690"/>
    </location>
</feature>
<accession>A0AAW3W5R6</accession>
<reference evidence="2" key="2">
    <citation type="journal article" date="2022" name="Nat. Biotechnol.">
        <title>Carbon-negative production of acetone and isopropanol by gas fermentation at industrial pilot scale.</title>
        <authorList>
            <person name="Liew F.E."/>
            <person name="Nogle R."/>
            <person name="Abdalla T."/>
            <person name="Rasor B.J."/>
            <person name="Canter C."/>
            <person name="Jensen R.O."/>
            <person name="Wang L."/>
            <person name="Strutz J."/>
            <person name="Chirania P."/>
            <person name="De Tissera S."/>
            <person name="Mueller A.P."/>
            <person name="Ruan Z."/>
            <person name="Gao A."/>
            <person name="Tran L."/>
            <person name="Engle N.L."/>
            <person name="Bromley J.C."/>
            <person name="Daniell J."/>
            <person name="Conrado R."/>
            <person name="Tschaplinski T.J."/>
            <person name="Giannone R.J."/>
            <person name="Hettich R.L."/>
            <person name="Karim A.S."/>
            <person name="Simpson S.D."/>
            <person name="Brown S.D."/>
            <person name="Leang C."/>
            <person name="Jewett M.C."/>
            <person name="Kopke M."/>
        </authorList>
    </citation>
    <scope>NUCLEOTIDE SEQUENCE</scope>
    <source>
        <strain evidence="2">DJ015</strain>
    </source>
</reference>
<gene>
    <name evidence="2" type="ORF">HGI39_05655</name>
</gene>
<dbReference type="RefSeq" id="WP_171780208.1">
    <property type="nucleotide sequence ID" value="NZ_JABAGV010000010.1"/>
</dbReference>
<protein>
    <submittedName>
        <fullName evidence="2">Uncharacterized protein</fullName>
    </submittedName>
</protein>
<sequence length="945" mass="106712">MSYEDNVRRIVDTLCMPTVDSMSQYLAGLLNQQDAPALTSAKRKLQGILNILDISVLESNDRACRKDAYINGHHPLLTYSEEALAKYACVIYRYVFPHFGAVELTEEQYVTKWTAPYTELKAQLASKADSFISQLTVIADNPVVVPNVIIEPKYDMYVQIKDFLAGNDDFFTDLNDFLFNTFSPLRKDSVTDERVIALVTEVNTLRAKYNKKLEAFAIKHSDFTEKTGEMHVPSKTKNKKGEIVYLKNKKGEIVYNAEKISYKVPDDKILYGREMRRCRKLVKDCKSFRSLRPTTVSMLTAHKDKISAVDWDVISQAMESKVLTPAVRKVIAANLKAIKNAIKQASAPVIAEPVDLIANNEAFISGFMLQLGIAYAIPVAKNPEEPTTQELLDDAYTTIDALYTANTQGTTFDAVQSQQKANEEWYSNFNNISQSLAVCLQITLNKLSPSAVLSEKVLNHGAIQGLLAFAKQVRNPDVNAYDYSGLSNELRHQIQSHTDYYTEVALLPKIELMSNGQLIDAKDTMTAPVLILPSLFDLTPPIHKVMARIHASVVTTAVVELLSAKDIDIQSLVPVPDVTIKEIATMLTGQPSTPYLLDGKGKGDLIFNIDGTDKYVKPVPTIADGNYKDKTYHFRAYNWNVLTGHIHDLQQLLKRTPEYIEWQNPSKEKKEQEQEQEETQEQNGVKPLPKDFSYKLLPKDALSRKDACDEANALYDFLFAMAEGIYANNEEMQEYLEQLNQIHSFKDLYINGKRLAAWVFYTEKYRLISDPPVDATTGKVLDYEPDHLDGDPSNNSKPNLEIKLKQANLDARSTSHPVIYNGHRYPTTTKYCKAFGLSYDYVNRELKKLQLGDIFDSNGRLYSLNPDGRSYTAVDSQTKAPKITYNGVDYDTPKAFATSLKLNYSSLNNALNDARKAGELKFERKFKNKKYTFYLDEKGNIIKIV</sequence>
<dbReference type="Proteomes" id="UP001194098">
    <property type="component" value="Unassembled WGS sequence"/>
</dbReference>
<dbReference type="EMBL" id="JABAGV010000010">
    <property type="protein sequence ID" value="MBC2474199.1"/>
    <property type="molecule type" value="Genomic_DNA"/>
</dbReference>
<dbReference type="AlphaFoldDB" id="A0AAW3W5R6"/>
<evidence type="ECO:0000313" key="2">
    <source>
        <dbReference type="EMBL" id="MBC2474199.1"/>
    </source>
</evidence>